<dbReference type="PANTHER" id="PTHR42852:SF17">
    <property type="entry name" value="THIOREDOXIN-LIKE PROTEIN HI_1115"/>
    <property type="match status" value="1"/>
</dbReference>
<dbReference type="Pfam" id="PF08534">
    <property type="entry name" value="Redoxin"/>
    <property type="match status" value="1"/>
</dbReference>
<dbReference type="InterPro" id="IPR036249">
    <property type="entry name" value="Thioredoxin-like_sf"/>
</dbReference>
<name>A0ABT2QH36_9EURY</name>
<feature type="compositionally biased region" description="Acidic residues" evidence="3">
    <location>
        <begin position="223"/>
        <end position="232"/>
    </location>
</feature>
<dbReference type="PANTHER" id="PTHR42852">
    <property type="entry name" value="THIOL:DISULFIDE INTERCHANGE PROTEIN DSBE"/>
    <property type="match status" value="1"/>
</dbReference>
<dbReference type="InterPro" id="IPR013740">
    <property type="entry name" value="Redoxin"/>
</dbReference>
<dbReference type="InterPro" id="IPR013766">
    <property type="entry name" value="Thioredoxin_domain"/>
</dbReference>
<evidence type="ECO:0000313" key="6">
    <source>
        <dbReference type="Proteomes" id="UP001320972"/>
    </source>
</evidence>
<evidence type="ECO:0000256" key="1">
    <source>
        <dbReference type="ARBA" id="ARBA00004196"/>
    </source>
</evidence>
<dbReference type="EMBL" id="JAOPKB010000010">
    <property type="protein sequence ID" value="MCU4974234.1"/>
    <property type="molecule type" value="Genomic_DNA"/>
</dbReference>
<organism evidence="5 6">
    <name type="scientific">Natronoglomus mannanivorans</name>
    <dbReference type="NCBI Taxonomy" id="2979990"/>
    <lineage>
        <taxon>Archaea</taxon>
        <taxon>Methanobacteriati</taxon>
        <taxon>Methanobacteriota</taxon>
        <taxon>Stenosarchaea group</taxon>
        <taxon>Halobacteria</taxon>
        <taxon>Halobacteriales</taxon>
        <taxon>Natrialbaceae</taxon>
        <taxon>Natronoglomus</taxon>
    </lineage>
</organism>
<accession>A0ABT2QH36</accession>
<proteinExistence type="predicted"/>
<dbReference type="Gene3D" id="3.40.30.10">
    <property type="entry name" value="Glutaredoxin"/>
    <property type="match status" value="1"/>
</dbReference>
<evidence type="ECO:0000259" key="4">
    <source>
        <dbReference type="PROSITE" id="PS51352"/>
    </source>
</evidence>
<dbReference type="SUPFAM" id="SSF52833">
    <property type="entry name" value="Thioredoxin-like"/>
    <property type="match status" value="1"/>
</dbReference>
<keyword evidence="6" id="KW-1185">Reference proteome</keyword>
<comment type="subcellular location">
    <subcellularLocation>
        <location evidence="1">Cell envelope</location>
    </subcellularLocation>
</comment>
<dbReference type="InterPro" id="IPR017937">
    <property type="entry name" value="Thioredoxin_CS"/>
</dbReference>
<dbReference type="PROSITE" id="PS00194">
    <property type="entry name" value="THIOREDOXIN_1"/>
    <property type="match status" value="1"/>
</dbReference>
<evidence type="ECO:0000313" key="5">
    <source>
        <dbReference type="EMBL" id="MCU4974234.1"/>
    </source>
</evidence>
<dbReference type="Proteomes" id="UP001320972">
    <property type="component" value="Unassembled WGS sequence"/>
</dbReference>
<dbReference type="PROSITE" id="PS51352">
    <property type="entry name" value="THIOREDOXIN_2"/>
    <property type="match status" value="1"/>
</dbReference>
<feature type="domain" description="Thioredoxin" evidence="4">
    <location>
        <begin position="44"/>
        <end position="208"/>
    </location>
</feature>
<gene>
    <name evidence="5" type="ORF">OB955_16025</name>
</gene>
<feature type="compositionally biased region" description="Acidic residues" evidence="3">
    <location>
        <begin position="31"/>
        <end position="48"/>
    </location>
</feature>
<sequence length="232" mass="24399">MRRRDLIAGLASVGVVAGGGILATRGPPTDEFGDGADSDGSDTNDSAESDPNAAADTDTDGDGAEEDDDPIELETVEATGSEAGTVTVPESGQVTFVDFFATWCAPCEKQMPALAEAADRVSDDVRFLSVTNEPVGRTLSEDELREWWDDHDGNWLLGVDPTAELNVRYDVSGFPTAVVIDADNRVRWSHQGIASADELVAQIDAVLEGESGDGTETGIGTETETETEGDST</sequence>
<feature type="compositionally biased region" description="Acidic residues" evidence="3">
    <location>
        <begin position="57"/>
        <end position="70"/>
    </location>
</feature>
<comment type="caution">
    <text evidence="5">The sequence shown here is derived from an EMBL/GenBank/DDBJ whole genome shotgun (WGS) entry which is preliminary data.</text>
</comment>
<dbReference type="RefSeq" id="WP_338008406.1">
    <property type="nucleotide sequence ID" value="NZ_JAOPKB010000010.1"/>
</dbReference>
<feature type="region of interest" description="Disordered" evidence="3">
    <location>
        <begin position="209"/>
        <end position="232"/>
    </location>
</feature>
<evidence type="ECO:0000256" key="2">
    <source>
        <dbReference type="ARBA" id="ARBA00022748"/>
    </source>
</evidence>
<protein>
    <submittedName>
        <fullName evidence="5">TlpA family protein disulfide reductase</fullName>
    </submittedName>
</protein>
<dbReference type="InterPro" id="IPR050553">
    <property type="entry name" value="Thioredoxin_ResA/DsbE_sf"/>
</dbReference>
<reference evidence="5 6" key="1">
    <citation type="submission" date="2022-09" db="EMBL/GenBank/DDBJ databases">
        <title>Enrichment on poylsaccharides allowed isolation of novel metabolic and taxonomic groups of Haloarchaea.</title>
        <authorList>
            <person name="Sorokin D.Y."/>
            <person name="Elcheninov A.G."/>
            <person name="Khizhniak T.V."/>
            <person name="Kolganova T.V."/>
            <person name="Kublanov I.V."/>
        </authorList>
    </citation>
    <scope>NUCLEOTIDE SEQUENCE [LARGE SCALE GENOMIC DNA]</scope>
    <source>
        <strain evidence="5 6">AArc-m2/3/4</strain>
    </source>
</reference>
<keyword evidence="2" id="KW-0201">Cytochrome c-type biogenesis</keyword>
<dbReference type="CDD" id="cd02966">
    <property type="entry name" value="TlpA_like_family"/>
    <property type="match status" value="1"/>
</dbReference>
<feature type="region of interest" description="Disordered" evidence="3">
    <location>
        <begin position="18"/>
        <end position="70"/>
    </location>
</feature>
<evidence type="ECO:0000256" key="3">
    <source>
        <dbReference type="SAM" id="MobiDB-lite"/>
    </source>
</evidence>